<dbReference type="CDD" id="cd14798">
    <property type="entry name" value="RX-CC_like"/>
    <property type="match status" value="1"/>
</dbReference>
<dbReference type="AlphaFoldDB" id="A0A2K2ARC9"/>
<dbReference type="Pfam" id="PF23598">
    <property type="entry name" value="LRR_14"/>
    <property type="match status" value="1"/>
</dbReference>
<evidence type="ECO:0000259" key="7">
    <source>
        <dbReference type="Pfam" id="PF23559"/>
    </source>
</evidence>
<dbReference type="SUPFAM" id="SSF52540">
    <property type="entry name" value="P-loop containing nucleoside triphosphate hydrolases"/>
    <property type="match status" value="1"/>
</dbReference>
<dbReference type="Gene3D" id="3.40.50.300">
    <property type="entry name" value="P-loop containing nucleotide triphosphate hydrolases"/>
    <property type="match status" value="1"/>
</dbReference>
<proteinExistence type="predicted"/>
<evidence type="ECO:0008006" key="11">
    <source>
        <dbReference type="Google" id="ProtNLM"/>
    </source>
</evidence>
<evidence type="ECO:0000256" key="3">
    <source>
        <dbReference type="ARBA" id="ARBA00022821"/>
    </source>
</evidence>
<feature type="domain" description="NB-ARC" evidence="5">
    <location>
        <begin position="261"/>
        <end position="310"/>
    </location>
</feature>
<dbReference type="GO" id="GO:0098542">
    <property type="term" value="P:defense response to other organism"/>
    <property type="evidence" value="ECO:0000318"/>
    <property type="project" value="GO_Central"/>
</dbReference>
<dbReference type="Gene3D" id="3.80.10.10">
    <property type="entry name" value="Ribonuclease Inhibitor"/>
    <property type="match status" value="1"/>
</dbReference>
<dbReference type="SUPFAM" id="SSF52058">
    <property type="entry name" value="L domain-like"/>
    <property type="match status" value="1"/>
</dbReference>
<dbReference type="InterPro" id="IPR027417">
    <property type="entry name" value="P-loop_NTPase"/>
</dbReference>
<dbReference type="PANTHER" id="PTHR36766:SF61">
    <property type="entry name" value="NB-ARC DOMAIN DISEASE RESISTANCE PROTEIN"/>
    <property type="match status" value="1"/>
</dbReference>
<dbReference type="InterPro" id="IPR042197">
    <property type="entry name" value="Apaf_helical"/>
</dbReference>
<dbReference type="PRINTS" id="PR00364">
    <property type="entry name" value="DISEASERSIST"/>
</dbReference>
<evidence type="ECO:0000313" key="10">
    <source>
        <dbReference type="Proteomes" id="UP000006729"/>
    </source>
</evidence>
<evidence type="ECO:0000256" key="1">
    <source>
        <dbReference type="ARBA" id="ARBA00022737"/>
    </source>
</evidence>
<dbReference type="Pfam" id="PF00931">
    <property type="entry name" value="NB-ARC"/>
    <property type="match status" value="2"/>
</dbReference>
<dbReference type="InParanoid" id="A0A2K2ARC9"/>
<evidence type="ECO:0000313" key="9">
    <source>
        <dbReference type="EMBL" id="PNT40082.1"/>
    </source>
</evidence>
<keyword evidence="3" id="KW-0611">Plant defense</keyword>
<dbReference type="InterPro" id="IPR041118">
    <property type="entry name" value="Rx_N"/>
</dbReference>
<gene>
    <name evidence="9" type="ORF">POPTR_004G076700</name>
</gene>
<feature type="domain" description="Disease resistance protein winged helix" evidence="7">
    <location>
        <begin position="336"/>
        <end position="392"/>
    </location>
</feature>
<dbReference type="Gene3D" id="1.20.5.4130">
    <property type="match status" value="1"/>
</dbReference>
<dbReference type="Proteomes" id="UP000006729">
    <property type="component" value="Chromosome 4"/>
</dbReference>
<evidence type="ECO:0000259" key="5">
    <source>
        <dbReference type="Pfam" id="PF00931"/>
    </source>
</evidence>
<dbReference type="InterPro" id="IPR055414">
    <property type="entry name" value="LRR_R13L4/SHOC2-like"/>
</dbReference>
<dbReference type="InterPro" id="IPR032675">
    <property type="entry name" value="LRR_dom_sf"/>
</dbReference>
<dbReference type="PANTHER" id="PTHR36766">
    <property type="entry name" value="PLANT BROAD-SPECTRUM MILDEW RESISTANCE PROTEIN RPW8"/>
    <property type="match status" value="1"/>
</dbReference>
<dbReference type="GO" id="GO:0005524">
    <property type="term" value="F:ATP binding"/>
    <property type="evidence" value="ECO:0007669"/>
    <property type="project" value="UniProtKB-KW"/>
</dbReference>
<reference evidence="9 10" key="1">
    <citation type="journal article" date="2006" name="Science">
        <title>The genome of black cottonwood, Populus trichocarpa (Torr. &amp; Gray).</title>
        <authorList>
            <person name="Tuskan G.A."/>
            <person name="Difazio S."/>
            <person name="Jansson S."/>
            <person name="Bohlmann J."/>
            <person name="Grigoriev I."/>
            <person name="Hellsten U."/>
            <person name="Putnam N."/>
            <person name="Ralph S."/>
            <person name="Rombauts S."/>
            <person name="Salamov A."/>
            <person name="Schein J."/>
            <person name="Sterck L."/>
            <person name="Aerts A."/>
            <person name="Bhalerao R.R."/>
            <person name="Bhalerao R.P."/>
            <person name="Blaudez D."/>
            <person name="Boerjan W."/>
            <person name="Brun A."/>
            <person name="Brunner A."/>
            <person name="Busov V."/>
            <person name="Campbell M."/>
            <person name="Carlson J."/>
            <person name="Chalot M."/>
            <person name="Chapman J."/>
            <person name="Chen G.L."/>
            <person name="Cooper D."/>
            <person name="Coutinho P.M."/>
            <person name="Couturier J."/>
            <person name="Covert S."/>
            <person name="Cronk Q."/>
            <person name="Cunningham R."/>
            <person name="Davis J."/>
            <person name="Degroeve S."/>
            <person name="Dejardin A."/>
            <person name="Depamphilis C."/>
            <person name="Detter J."/>
            <person name="Dirks B."/>
            <person name="Dubchak I."/>
            <person name="Duplessis S."/>
            <person name="Ehlting J."/>
            <person name="Ellis B."/>
            <person name="Gendler K."/>
            <person name="Goodstein D."/>
            <person name="Gribskov M."/>
            <person name="Grimwood J."/>
            <person name="Groover A."/>
            <person name="Gunter L."/>
            <person name="Hamberger B."/>
            <person name="Heinze B."/>
            <person name="Helariutta Y."/>
            <person name="Henrissat B."/>
            <person name="Holligan D."/>
            <person name="Holt R."/>
            <person name="Huang W."/>
            <person name="Islam-Faridi N."/>
            <person name="Jones S."/>
            <person name="Jones-Rhoades M."/>
            <person name="Jorgensen R."/>
            <person name="Joshi C."/>
            <person name="Kangasjarvi J."/>
            <person name="Karlsson J."/>
            <person name="Kelleher C."/>
            <person name="Kirkpatrick R."/>
            <person name="Kirst M."/>
            <person name="Kohler A."/>
            <person name="Kalluri U."/>
            <person name="Larimer F."/>
            <person name="Leebens-Mack J."/>
            <person name="Leple J.C."/>
            <person name="Locascio P."/>
            <person name="Lou Y."/>
            <person name="Lucas S."/>
            <person name="Martin F."/>
            <person name="Montanini B."/>
            <person name="Napoli C."/>
            <person name="Nelson D.R."/>
            <person name="Nelson C."/>
            <person name="Nieminen K."/>
            <person name="Nilsson O."/>
            <person name="Pereda V."/>
            <person name="Peter G."/>
            <person name="Philippe R."/>
            <person name="Pilate G."/>
            <person name="Poliakov A."/>
            <person name="Razumovskaya J."/>
            <person name="Richardson P."/>
            <person name="Rinaldi C."/>
            <person name="Ritland K."/>
            <person name="Rouze P."/>
            <person name="Ryaboy D."/>
            <person name="Schmutz J."/>
            <person name="Schrader J."/>
            <person name="Segerman B."/>
            <person name="Shin H."/>
            <person name="Siddiqui A."/>
            <person name="Sterky F."/>
            <person name="Terry A."/>
            <person name="Tsai C.J."/>
            <person name="Uberbacher E."/>
            <person name="Unneberg P."/>
            <person name="Vahala J."/>
            <person name="Wall K."/>
            <person name="Wessler S."/>
            <person name="Yang G."/>
            <person name="Yin T."/>
            <person name="Douglas C."/>
            <person name="Marra M."/>
            <person name="Sandberg G."/>
            <person name="Van de Peer Y."/>
            <person name="Rokhsar D."/>
        </authorList>
    </citation>
    <scope>NUCLEOTIDE SEQUENCE [LARGE SCALE GENOMIC DNA]</scope>
    <source>
        <strain evidence="10">cv. Nisqually</strain>
    </source>
</reference>
<feature type="domain" description="Disease resistance N-terminal" evidence="6">
    <location>
        <begin position="6"/>
        <end position="94"/>
    </location>
</feature>
<name>A0A2K2ARC9_POPTR</name>
<keyword evidence="4" id="KW-0067">ATP-binding</keyword>
<evidence type="ECO:0000256" key="2">
    <source>
        <dbReference type="ARBA" id="ARBA00022741"/>
    </source>
</evidence>
<dbReference type="InterPro" id="IPR002182">
    <property type="entry name" value="NB-ARC"/>
</dbReference>
<keyword evidence="2" id="KW-0547">Nucleotide-binding</keyword>
<dbReference type="Gene3D" id="1.10.8.430">
    <property type="entry name" value="Helical domain of apoptotic protease-activating factors"/>
    <property type="match status" value="1"/>
</dbReference>
<dbReference type="InterPro" id="IPR038005">
    <property type="entry name" value="RX-like_CC"/>
</dbReference>
<protein>
    <recommendedName>
        <fullName evidence="11">Rx N-terminal domain-containing protein</fullName>
    </recommendedName>
</protein>
<organism evidence="9 10">
    <name type="scientific">Populus trichocarpa</name>
    <name type="common">Western balsam poplar</name>
    <name type="synonym">Populus balsamifera subsp. trichocarpa</name>
    <dbReference type="NCBI Taxonomy" id="3694"/>
    <lineage>
        <taxon>Eukaryota</taxon>
        <taxon>Viridiplantae</taxon>
        <taxon>Streptophyta</taxon>
        <taxon>Embryophyta</taxon>
        <taxon>Tracheophyta</taxon>
        <taxon>Spermatophyta</taxon>
        <taxon>Magnoliopsida</taxon>
        <taxon>eudicotyledons</taxon>
        <taxon>Gunneridae</taxon>
        <taxon>Pentapetalae</taxon>
        <taxon>rosids</taxon>
        <taxon>fabids</taxon>
        <taxon>Malpighiales</taxon>
        <taxon>Salicaceae</taxon>
        <taxon>Saliceae</taxon>
        <taxon>Populus</taxon>
    </lineage>
</organism>
<accession>A0A2K2ARC9</accession>
<feature type="domain" description="NB-ARC" evidence="5">
    <location>
        <begin position="166"/>
        <end position="249"/>
    </location>
</feature>
<feature type="domain" description="Disease resistance R13L4/SHOC-2-like LRR" evidence="8">
    <location>
        <begin position="436"/>
        <end position="612"/>
    </location>
</feature>
<keyword evidence="10" id="KW-1185">Reference proteome</keyword>
<sequence length="648" mass="72974">MEEFAAKSLLGKLGSSAIKELYLAWGLKAELASLEEKLLAINAVLMDAEKKQSRNEKIRFWLQMLREFMYDAEDALDGFECEDLRRQVVETTGSTSRKLRCFFSSSNKLALRFKMGHKIKDLNDRLAEIESLKSLLGLTEQTSDHSSSFSGLIGRDRDKECTINLLVEPLKVDDAHPFVIPIVGMAGLGKTALAKSVYDDGSVDAFFELKMQACVSDGFALKQVMQKMINSATGERCNDLEEVELKAKLEMKCLLLKPILSKGALGSKIIVTTRSKRVAQIMGSAGAQELSLLDQKDCLTLFYKCAFKERQKEQHPNLVEIGKEIVGKCKQIPLAFWMAQGLVHQSSHPSENLEDVGIRYVRELISKCFFQDVNDLLFVLSFKMHDLVHDLASSLVQNECSILRSNNHQVFKTAKHLSVIERVRTLVFVASLEEPSCRTDFEKCLSGFKHLRSLELMDVCEFLPDKIGSLKELRYLNLVENTKLKRFPKSIFKLQNLQALILGDGFEELPKDVRCLISLRLLFLITKQKRLPEGGVGCLGSLQILLIAGCENPEYLCEDMQGLKSLRKLCIGGCKNLISLPRSSLQTFAIEDCPNIIELPECTGNLKELQKLVIRMCPSLGERCQRETGEDWPKIAHVPHIDVDYVNI</sequence>
<dbReference type="Pfam" id="PF18052">
    <property type="entry name" value="Rx_N"/>
    <property type="match status" value="1"/>
</dbReference>
<dbReference type="Pfam" id="PF23559">
    <property type="entry name" value="WHD_DRP"/>
    <property type="match status" value="1"/>
</dbReference>
<dbReference type="InterPro" id="IPR058922">
    <property type="entry name" value="WHD_DRP"/>
</dbReference>
<evidence type="ECO:0000256" key="4">
    <source>
        <dbReference type="ARBA" id="ARBA00022840"/>
    </source>
</evidence>
<evidence type="ECO:0000259" key="8">
    <source>
        <dbReference type="Pfam" id="PF23598"/>
    </source>
</evidence>
<keyword evidence="1" id="KW-0677">Repeat</keyword>
<dbReference type="EMBL" id="CM009293">
    <property type="protein sequence ID" value="PNT40082.1"/>
    <property type="molecule type" value="Genomic_DNA"/>
</dbReference>
<dbReference type="GO" id="GO:0043531">
    <property type="term" value="F:ADP binding"/>
    <property type="evidence" value="ECO:0007669"/>
    <property type="project" value="InterPro"/>
</dbReference>
<evidence type="ECO:0000259" key="6">
    <source>
        <dbReference type="Pfam" id="PF18052"/>
    </source>
</evidence>